<dbReference type="EMBL" id="JAJAGQ010000022">
    <property type="protein sequence ID" value="KAJ8528857.1"/>
    <property type="molecule type" value="Genomic_DNA"/>
</dbReference>
<evidence type="ECO:0000313" key="2">
    <source>
        <dbReference type="Proteomes" id="UP001152561"/>
    </source>
</evidence>
<dbReference type="Proteomes" id="UP001152561">
    <property type="component" value="Unassembled WGS sequence"/>
</dbReference>
<proteinExistence type="predicted"/>
<organism evidence="1 2">
    <name type="scientific">Anisodus acutangulus</name>
    <dbReference type="NCBI Taxonomy" id="402998"/>
    <lineage>
        <taxon>Eukaryota</taxon>
        <taxon>Viridiplantae</taxon>
        <taxon>Streptophyta</taxon>
        <taxon>Embryophyta</taxon>
        <taxon>Tracheophyta</taxon>
        <taxon>Spermatophyta</taxon>
        <taxon>Magnoliopsida</taxon>
        <taxon>eudicotyledons</taxon>
        <taxon>Gunneridae</taxon>
        <taxon>Pentapetalae</taxon>
        <taxon>asterids</taxon>
        <taxon>lamiids</taxon>
        <taxon>Solanales</taxon>
        <taxon>Solanaceae</taxon>
        <taxon>Solanoideae</taxon>
        <taxon>Hyoscyameae</taxon>
        <taxon>Anisodus</taxon>
    </lineage>
</organism>
<dbReference type="AlphaFoldDB" id="A0A9Q1L4M2"/>
<comment type="caution">
    <text evidence="1">The sequence shown here is derived from an EMBL/GenBank/DDBJ whole genome shotgun (WGS) entry which is preliminary data.</text>
</comment>
<name>A0A9Q1L4M2_9SOLA</name>
<protein>
    <submittedName>
        <fullName evidence="1">Uncharacterized protein</fullName>
    </submittedName>
</protein>
<evidence type="ECO:0000313" key="1">
    <source>
        <dbReference type="EMBL" id="KAJ8528857.1"/>
    </source>
</evidence>
<accession>A0A9Q1L4M2</accession>
<sequence>MSFIDLNRDASIRLMTGRYKSNGLDLIVLMVPVQRDFNLDCVVILKFLKIFQNCLFTLAIFKSCCALCEFFHLRPGILHVCKNVWGPLTVFMGETDDAFNFSAVVSSVYGGAL</sequence>
<keyword evidence="2" id="KW-1185">Reference proteome</keyword>
<reference evidence="2" key="1">
    <citation type="journal article" date="2023" name="Proc. Natl. Acad. Sci. U.S.A.">
        <title>Genomic and structural basis for evolution of tropane alkaloid biosynthesis.</title>
        <authorList>
            <person name="Wanga Y.-J."/>
            <person name="Taina T."/>
            <person name="Yua J.-Y."/>
            <person name="Lia J."/>
            <person name="Xua B."/>
            <person name="Chenc J."/>
            <person name="D'Auriad J.C."/>
            <person name="Huanga J.-P."/>
            <person name="Huanga S.-X."/>
        </authorList>
    </citation>
    <scope>NUCLEOTIDE SEQUENCE [LARGE SCALE GENOMIC DNA]</scope>
    <source>
        <strain evidence="2">cv. KIB-2019</strain>
    </source>
</reference>
<gene>
    <name evidence="1" type="ORF">K7X08_030501</name>
</gene>